<dbReference type="GO" id="GO:0043190">
    <property type="term" value="C:ATP-binding cassette (ABC) transporter complex"/>
    <property type="evidence" value="ECO:0007669"/>
    <property type="project" value="InterPro"/>
</dbReference>
<evidence type="ECO:0000313" key="3">
    <source>
        <dbReference type="Proteomes" id="UP000218896"/>
    </source>
</evidence>
<feature type="transmembrane region" description="Helical" evidence="1">
    <location>
        <begin position="205"/>
        <end position="225"/>
    </location>
</feature>
<dbReference type="RefSeq" id="WP_095617640.1">
    <property type="nucleotide sequence ID" value="NZ_NSKD01000004.1"/>
</dbReference>
<evidence type="ECO:0000313" key="2">
    <source>
        <dbReference type="EMBL" id="PAU80020.1"/>
    </source>
</evidence>
<dbReference type="OrthoDB" id="9810518at2"/>
<keyword evidence="1" id="KW-0472">Membrane</keyword>
<keyword evidence="3" id="KW-1185">Reference proteome</keyword>
<feature type="transmembrane region" description="Helical" evidence="1">
    <location>
        <begin position="170"/>
        <end position="193"/>
    </location>
</feature>
<feature type="transmembrane region" description="Helical" evidence="1">
    <location>
        <begin position="312"/>
        <end position="332"/>
    </location>
</feature>
<dbReference type="PANTHER" id="PTHR30188:SF3">
    <property type="entry name" value="ABC TRANSPORTER PERMEASE"/>
    <property type="match status" value="1"/>
</dbReference>
<dbReference type="InterPro" id="IPR030802">
    <property type="entry name" value="Permease_MalE"/>
</dbReference>
<organism evidence="2 3">
    <name type="scientific">Halovibrio salipaludis</name>
    <dbReference type="NCBI Taxonomy" id="2032626"/>
    <lineage>
        <taxon>Bacteria</taxon>
        <taxon>Pseudomonadati</taxon>
        <taxon>Pseudomonadota</taxon>
        <taxon>Gammaproteobacteria</taxon>
        <taxon>Oceanospirillales</taxon>
        <taxon>Halomonadaceae</taxon>
        <taxon>Halovibrio</taxon>
    </lineage>
</organism>
<protein>
    <submittedName>
        <fullName evidence="2">ABC transporter permease</fullName>
    </submittedName>
</protein>
<dbReference type="GO" id="GO:0005548">
    <property type="term" value="F:phospholipid transporter activity"/>
    <property type="evidence" value="ECO:0007669"/>
    <property type="project" value="TreeGrafter"/>
</dbReference>
<keyword evidence="1" id="KW-1133">Transmembrane helix</keyword>
<dbReference type="Pfam" id="PF02405">
    <property type="entry name" value="MlaE"/>
    <property type="match status" value="1"/>
</dbReference>
<dbReference type="Proteomes" id="UP000218896">
    <property type="component" value="Unassembled WGS sequence"/>
</dbReference>
<reference evidence="2 3" key="1">
    <citation type="submission" date="2017-08" db="EMBL/GenBank/DDBJ databases">
        <title>Halovibrio sewagensis sp. nov., isolated from wastewater of high salinity.</title>
        <authorList>
            <person name="Dong X."/>
            <person name="Zhang G."/>
        </authorList>
    </citation>
    <scope>NUCLEOTIDE SEQUENCE [LARGE SCALE GENOMIC DNA]</scope>
    <source>
        <strain evidence="2 3">YL5-2</strain>
    </source>
</reference>
<feature type="transmembrane region" description="Helical" evidence="1">
    <location>
        <begin position="132"/>
        <end position="149"/>
    </location>
</feature>
<name>A0A2A2F5D5_9GAMM</name>
<accession>A0A2A2F5D5</accession>
<keyword evidence="1" id="KW-0812">Transmembrane</keyword>
<feature type="transmembrane region" description="Helical" evidence="1">
    <location>
        <begin position="263"/>
        <end position="292"/>
    </location>
</feature>
<proteinExistence type="predicted"/>
<dbReference type="PANTHER" id="PTHR30188">
    <property type="entry name" value="ABC TRANSPORTER PERMEASE PROTEIN-RELATED"/>
    <property type="match status" value="1"/>
</dbReference>
<sequence>MPMAGTEPGQLQRADDGQTLRATGDWTLTHYSALRRSTRAISSVPTQVVLDGIQHLDTAGATLLAELVGGERLRQIAGNSPELPEARRALLITVADAMADCGTLPPEPRWGPLELLARMGEALTDAAAKARLLIGFIGAVIACAGRCLISPRRWRFTALLHHMETTGLNAVPIVALLTFAVGAVIAYLGATVLGQFGASVYTIDLVAYSFLREFGVLITAIVMAGRTASAFTAHIGAMNANEELDALRAQGLDPVELEVLPRVLAVVLVLPMLSFIAVLAGLGGGGLIALTVVDIPMSRFITAISEVPLNHFLAGLVKAPFFAFLIAVIGCLEGFKAGGSARSVGVHTTSSVVQSIFVVILLDALAAMYFMEIGW</sequence>
<feature type="transmembrane region" description="Helical" evidence="1">
    <location>
        <begin position="352"/>
        <end position="371"/>
    </location>
</feature>
<evidence type="ECO:0000256" key="1">
    <source>
        <dbReference type="SAM" id="Phobius"/>
    </source>
</evidence>
<comment type="caution">
    <text evidence="2">The sequence shown here is derived from an EMBL/GenBank/DDBJ whole genome shotgun (WGS) entry which is preliminary data.</text>
</comment>
<gene>
    <name evidence="2" type="ORF">CK501_10205</name>
</gene>
<dbReference type="AlphaFoldDB" id="A0A2A2F5D5"/>
<dbReference type="EMBL" id="NSKD01000004">
    <property type="protein sequence ID" value="PAU80020.1"/>
    <property type="molecule type" value="Genomic_DNA"/>
</dbReference>